<gene>
    <name evidence="1" type="ORF">XM47_10075</name>
</gene>
<keyword evidence="2" id="KW-1185">Reference proteome</keyword>
<dbReference type="EMBL" id="LAZL01000012">
    <property type="protein sequence ID" value="KMT65362.1"/>
    <property type="molecule type" value="Genomic_DNA"/>
</dbReference>
<dbReference type="AlphaFoldDB" id="A0A0J8GRM3"/>
<reference evidence="1 2" key="1">
    <citation type="submission" date="2015-04" db="EMBL/GenBank/DDBJ databases">
        <title>Draft Genome Sequence of the Novel Agar-Digesting Marine Bacterium Q1.</title>
        <authorList>
            <person name="Li Y."/>
            <person name="Li D."/>
            <person name="Chen G."/>
            <person name="Du Z."/>
        </authorList>
    </citation>
    <scope>NUCLEOTIDE SEQUENCE [LARGE SCALE GENOMIC DNA]</scope>
    <source>
        <strain evidence="1 2">Q1</strain>
    </source>
</reference>
<evidence type="ECO:0008006" key="3">
    <source>
        <dbReference type="Google" id="ProtNLM"/>
    </source>
</evidence>
<dbReference type="Pfam" id="PF11227">
    <property type="entry name" value="DUF3025"/>
    <property type="match status" value="1"/>
</dbReference>
<comment type="caution">
    <text evidence="1">The sequence shown here is derived from an EMBL/GenBank/DDBJ whole genome shotgun (WGS) entry which is preliminary data.</text>
</comment>
<dbReference type="InterPro" id="IPR021390">
    <property type="entry name" value="DUF3025"/>
</dbReference>
<protein>
    <recommendedName>
        <fullName evidence="3">Transmembrane protein</fullName>
    </recommendedName>
</protein>
<proteinExistence type="predicted"/>
<accession>A0A0J8GRM3</accession>
<dbReference type="PATRIC" id="fig|1513271.3.peg.2049"/>
<dbReference type="Proteomes" id="UP000037600">
    <property type="component" value="Unassembled WGS sequence"/>
</dbReference>
<dbReference type="STRING" id="1513271.XM47_10075"/>
<evidence type="ECO:0000313" key="2">
    <source>
        <dbReference type="Proteomes" id="UP000037600"/>
    </source>
</evidence>
<organism evidence="1 2">
    <name type="scientific">Catenovulum maritimum</name>
    <dbReference type="NCBI Taxonomy" id="1513271"/>
    <lineage>
        <taxon>Bacteria</taxon>
        <taxon>Pseudomonadati</taxon>
        <taxon>Pseudomonadota</taxon>
        <taxon>Gammaproteobacteria</taxon>
        <taxon>Alteromonadales</taxon>
        <taxon>Alteromonadaceae</taxon>
        <taxon>Catenovulum</taxon>
    </lineage>
</organism>
<sequence>MKRVRRTDMSWHTDMFMRDGIFSDLDAIFNIHKYTSFPTPHNLTNIVREQNTHFRSLNCQFINQNENFDWEGQYYEEIIYTKSLIPTREENWHDFFNAMIWGLFPNTKKLLNKLHAEDIEAFGQKQRTKQRDAITLFDECGIVLAYESEQDKIALQQHLWLDSFWRHRDRWFNQIRPFIFGHALYEMSLSPFIGLTAKAYFIKVSDKFWNFSLDKKYQILDALLVKQISEQQSLQDNSNLSPLPLLGVPDWYPDNNQQHFYENTDYFRPKRKSTKAA</sequence>
<evidence type="ECO:0000313" key="1">
    <source>
        <dbReference type="EMBL" id="KMT65362.1"/>
    </source>
</evidence>
<dbReference type="OrthoDB" id="5292474at2"/>
<name>A0A0J8GRM3_9ALTE</name>